<evidence type="ECO:0000313" key="3">
    <source>
        <dbReference type="Proteomes" id="UP000005444"/>
    </source>
</evidence>
<dbReference type="Pfam" id="PF20386">
    <property type="entry name" value="DUF6681"/>
    <property type="match status" value="1"/>
</dbReference>
<feature type="transmembrane region" description="Helical" evidence="1">
    <location>
        <begin position="24"/>
        <end position="42"/>
    </location>
</feature>
<gene>
    <name evidence="2" type="ordered locus">PECL_1450</name>
</gene>
<dbReference type="EMBL" id="CP003137">
    <property type="protein sequence ID" value="AEV95674.1"/>
    <property type="molecule type" value="Genomic_DNA"/>
</dbReference>
<dbReference type="InterPro" id="IPR046503">
    <property type="entry name" value="DUF6681"/>
</dbReference>
<keyword evidence="1" id="KW-0812">Transmembrane</keyword>
<keyword evidence="3" id="KW-1185">Reference proteome</keyword>
<evidence type="ECO:0000256" key="1">
    <source>
        <dbReference type="SAM" id="Phobius"/>
    </source>
</evidence>
<reference evidence="2 3" key="1">
    <citation type="journal article" date="2012" name="J. Bacteriol.">
        <title>Complete Genome Sequence of the Beer Spoilage Organism Pediococcus claussenii ATCC BAA-344T.</title>
        <authorList>
            <person name="Pittet V."/>
            <person name="Abegunde T."/>
            <person name="Marfleet T."/>
            <person name="Haakensen M."/>
            <person name="Morrow K."/>
            <person name="Jayaprakash T."/>
            <person name="Schroeder K."/>
            <person name="Trost B."/>
            <person name="Byrns S."/>
            <person name="Bergsveinson J."/>
            <person name="Kusalik A."/>
            <person name="Ziola B."/>
        </authorList>
    </citation>
    <scope>NUCLEOTIDE SEQUENCE [LARGE SCALE GENOMIC DNA]</scope>
    <source>
        <strain evidence="2 3">ATCC BAA-344</strain>
    </source>
</reference>
<dbReference type="AlphaFoldDB" id="G8PEZ5"/>
<dbReference type="Proteomes" id="UP000005444">
    <property type="component" value="Chromosome"/>
</dbReference>
<dbReference type="KEGG" id="pce:PECL_1450"/>
<organism evidence="2 3">
    <name type="scientific">Pediococcus claussenii (strain ATCC BAA-344 / DSM 14800 / JCM 18046 / KCTC 3811 / LMG 21948 / P06)</name>
    <dbReference type="NCBI Taxonomy" id="701521"/>
    <lineage>
        <taxon>Bacteria</taxon>
        <taxon>Bacillati</taxon>
        <taxon>Bacillota</taxon>
        <taxon>Bacilli</taxon>
        <taxon>Lactobacillales</taxon>
        <taxon>Lactobacillaceae</taxon>
        <taxon>Pediococcus</taxon>
    </lineage>
</organism>
<feature type="transmembrane region" description="Helical" evidence="1">
    <location>
        <begin position="54"/>
        <end position="75"/>
    </location>
</feature>
<keyword evidence="1" id="KW-1133">Transmembrane helix</keyword>
<protein>
    <submittedName>
        <fullName evidence="2">Uncharacterized protein</fullName>
    </submittedName>
</protein>
<dbReference type="eggNOG" id="ENOG5032RH8">
    <property type="taxonomic scope" value="Bacteria"/>
</dbReference>
<dbReference type="STRING" id="701521.PECL_1450"/>
<dbReference type="PATRIC" id="fig|701521.8.peg.1354"/>
<evidence type="ECO:0000313" key="2">
    <source>
        <dbReference type="EMBL" id="AEV95674.1"/>
    </source>
</evidence>
<accession>G8PEZ5</accession>
<keyword evidence="1" id="KW-0472">Membrane</keyword>
<dbReference type="HOGENOM" id="CLU_1003962_0_0_9"/>
<proteinExistence type="predicted"/>
<dbReference type="RefSeq" id="WP_014215868.1">
    <property type="nucleotide sequence ID" value="NC_016605.1"/>
</dbReference>
<sequence length="283" mass="32105">MLTFLTMVSHYMGMINVKSRLKNQVYTTVAFVGNWYLLFIAIKFIQNGGYLRGFGLLAIFVIFLYFIVMNIFFFFTEKKAPYDISPQIEKLIGGRPEEVEEQEELKRRLSRVERNSNGFGANGFYSDEVLLPAKVKTSSSQQRNVDVLVNEMIKKGLVMNDFDGKNDQQLIQSADEGQREFYALGDGASFPYYDLREEHGRAIIYAGLNQMSESPVGEVVRVGLSDFKHAKHEFHLYLANAGVSGGPQKVQGRSGLVESDGKYVVKIQMAYKRRTTSLPDDLK</sequence>
<name>G8PEZ5_PEDCP</name>